<proteinExistence type="predicted"/>
<keyword evidence="3" id="KW-1185">Reference proteome</keyword>
<evidence type="ECO:0000313" key="2">
    <source>
        <dbReference type="EMBL" id="SJZ83119.1"/>
    </source>
</evidence>
<sequence>MFTEDVVKALNIDEETVSTWVNYGIIKAYSGLKVDGTRRYLFKREEIEELANNFTDYYLITKEVVEYLSVSKHYIYQLIFITLESLM</sequence>
<dbReference type="OrthoDB" id="2565345at2"/>
<dbReference type="Proteomes" id="UP000190625">
    <property type="component" value="Unassembled WGS sequence"/>
</dbReference>
<evidence type="ECO:0000259" key="1">
    <source>
        <dbReference type="Pfam" id="PF12728"/>
    </source>
</evidence>
<protein>
    <submittedName>
        <fullName evidence="2">Helix-turn-helix domain-containing protein</fullName>
    </submittedName>
</protein>
<gene>
    <name evidence="2" type="ORF">SAMN02745118_01938</name>
</gene>
<accession>A0A1T4NV15</accession>
<evidence type="ECO:0000313" key="3">
    <source>
        <dbReference type="Proteomes" id="UP000190625"/>
    </source>
</evidence>
<dbReference type="AlphaFoldDB" id="A0A1T4NV15"/>
<dbReference type="Pfam" id="PF12728">
    <property type="entry name" value="HTH_17"/>
    <property type="match status" value="1"/>
</dbReference>
<dbReference type="InterPro" id="IPR041657">
    <property type="entry name" value="HTH_17"/>
</dbReference>
<dbReference type="RefSeq" id="WP_078810380.1">
    <property type="nucleotide sequence ID" value="NZ_FUWM01000016.1"/>
</dbReference>
<reference evidence="3" key="1">
    <citation type="submission" date="2017-02" db="EMBL/GenBank/DDBJ databases">
        <authorList>
            <person name="Varghese N."/>
            <person name="Submissions S."/>
        </authorList>
    </citation>
    <scope>NUCLEOTIDE SEQUENCE [LARGE SCALE GENOMIC DNA]</scope>
    <source>
        <strain evidence="3">ATCC BAA-73</strain>
    </source>
</reference>
<dbReference type="EMBL" id="FUWM01000016">
    <property type="protein sequence ID" value="SJZ83119.1"/>
    <property type="molecule type" value="Genomic_DNA"/>
</dbReference>
<feature type="domain" description="Helix-turn-helix" evidence="1">
    <location>
        <begin position="3"/>
        <end position="52"/>
    </location>
</feature>
<name>A0A1T4NV15_9FIRM</name>
<organism evidence="2 3">
    <name type="scientific">Selenihalanaerobacter shriftii</name>
    <dbReference type="NCBI Taxonomy" id="142842"/>
    <lineage>
        <taxon>Bacteria</taxon>
        <taxon>Bacillati</taxon>
        <taxon>Bacillota</taxon>
        <taxon>Clostridia</taxon>
        <taxon>Halanaerobiales</taxon>
        <taxon>Halobacteroidaceae</taxon>
        <taxon>Selenihalanaerobacter</taxon>
    </lineage>
</organism>